<keyword evidence="2" id="KW-1133">Transmembrane helix</keyword>
<gene>
    <name evidence="3" type="ORF">GYJ63_25015</name>
</gene>
<comment type="caution">
    <text evidence="3">The sequence shown here is derived from an EMBL/GenBank/DDBJ whole genome shotgun (WGS) entry which is preliminary data.</text>
</comment>
<evidence type="ECO:0000256" key="2">
    <source>
        <dbReference type="SAM" id="Phobius"/>
    </source>
</evidence>
<dbReference type="AlphaFoldDB" id="A0A6Y6NHM6"/>
<feature type="transmembrane region" description="Helical" evidence="2">
    <location>
        <begin position="130"/>
        <end position="150"/>
    </location>
</feature>
<evidence type="ECO:0000256" key="1">
    <source>
        <dbReference type="SAM" id="MobiDB-lite"/>
    </source>
</evidence>
<evidence type="ECO:0000313" key="3">
    <source>
        <dbReference type="EMBL" id="HAB6979883.1"/>
    </source>
</evidence>
<keyword evidence="2" id="KW-0812">Transmembrane</keyword>
<keyword evidence="2" id="KW-0472">Membrane</keyword>
<reference evidence="3" key="2">
    <citation type="submission" date="2019-01" db="EMBL/GenBank/DDBJ databases">
        <authorList>
            <consortium name="NCBI Pathogen Detection Project"/>
        </authorList>
    </citation>
    <scope>NUCLEOTIDE SEQUENCE</scope>
    <source>
        <strain evidence="3">R15.0301</strain>
    </source>
</reference>
<organism evidence="3">
    <name type="scientific">Salmonella enterica</name>
    <name type="common">Salmonella choleraesuis</name>
    <dbReference type="NCBI Taxonomy" id="28901"/>
    <lineage>
        <taxon>Bacteria</taxon>
        <taxon>Pseudomonadati</taxon>
        <taxon>Pseudomonadota</taxon>
        <taxon>Gammaproteobacteria</taxon>
        <taxon>Enterobacterales</taxon>
        <taxon>Enterobacteriaceae</taxon>
        <taxon>Salmonella</taxon>
    </lineage>
</organism>
<feature type="region of interest" description="Disordered" evidence="1">
    <location>
        <begin position="101"/>
        <end position="121"/>
    </location>
</feature>
<protein>
    <submittedName>
        <fullName evidence="3">Uncharacterized protein</fullName>
    </submittedName>
</protein>
<proteinExistence type="predicted"/>
<dbReference type="EMBL" id="DAAHPQ010000057">
    <property type="protein sequence ID" value="HAB6979883.1"/>
    <property type="molecule type" value="Genomic_DNA"/>
</dbReference>
<reference evidence="3" key="1">
    <citation type="journal article" date="2018" name="Genome Biol.">
        <title>SKESA: strategic k-mer extension for scrupulous assemblies.</title>
        <authorList>
            <person name="Souvorov A."/>
            <person name="Agarwala R."/>
            <person name="Lipman D.J."/>
        </authorList>
    </citation>
    <scope>NUCLEOTIDE SEQUENCE</scope>
    <source>
        <strain evidence="3">R15.0301</strain>
    </source>
</reference>
<accession>A0A6Y6NHM6</accession>
<name>A0A6Y6NHM6_SALER</name>
<sequence>KKINMIATVRNKAAHEQVLPTNIQDFERAISEVKDYLTELYYKKIASKTHSQSNTRFENLSKEELREELARLVDEEISRNKAELEYMRSGSFIKDKITKEAETKQDTTEQQKTFKQQPNGWSSLSTTGKIISATGIAIGCAVLGIFGNPFDKRN</sequence>
<feature type="non-terminal residue" evidence="3">
    <location>
        <position position="1"/>
    </location>
</feature>